<dbReference type="GO" id="GO:0016887">
    <property type="term" value="F:ATP hydrolysis activity"/>
    <property type="evidence" value="ECO:0007669"/>
    <property type="project" value="InterPro"/>
</dbReference>
<dbReference type="GO" id="GO:0034040">
    <property type="term" value="F:ATPase-coupled lipid transmembrane transporter activity"/>
    <property type="evidence" value="ECO:0007669"/>
    <property type="project" value="TreeGrafter"/>
</dbReference>
<evidence type="ECO:0000313" key="12">
    <source>
        <dbReference type="EMBL" id="RAU23567.1"/>
    </source>
</evidence>
<feature type="transmembrane region" description="Helical" evidence="9">
    <location>
        <begin position="73"/>
        <end position="96"/>
    </location>
</feature>
<name>A0A364P322_9PROT</name>
<protein>
    <recommendedName>
        <fullName evidence="14">ABC transporter ATP-binding protein</fullName>
    </recommendedName>
</protein>
<gene>
    <name evidence="12" type="ORF">CU669_00215</name>
</gene>
<evidence type="ECO:0000256" key="2">
    <source>
        <dbReference type="ARBA" id="ARBA00022448"/>
    </source>
</evidence>
<keyword evidence="7 9" id="KW-1133">Transmembrane helix</keyword>
<dbReference type="GO" id="GO:0140359">
    <property type="term" value="F:ABC-type transporter activity"/>
    <property type="evidence" value="ECO:0007669"/>
    <property type="project" value="InterPro"/>
</dbReference>
<feature type="transmembrane region" description="Helical" evidence="9">
    <location>
        <begin position="148"/>
        <end position="169"/>
    </location>
</feature>
<dbReference type="PROSITE" id="PS00211">
    <property type="entry name" value="ABC_TRANSPORTER_1"/>
    <property type="match status" value="1"/>
</dbReference>
<feature type="transmembrane region" description="Helical" evidence="9">
    <location>
        <begin position="20"/>
        <end position="45"/>
    </location>
</feature>
<evidence type="ECO:0000256" key="7">
    <source>
        <dbReference type="ARBA" id="ARBA00022989"/>
    </source>
</evidence>
<keyword evidence="4 9" id="KW-0812">Transmembrane</keyword>
<feature type="transmembrane region" description="Helical" evidence="9">
    <location>
        <begin position="284"/>
        <end position="302"/>
    </location>
</feature>
<evidence type="ECO:0000256" key="3">
    <source>
        <dbReference type="ARBA" id="ARBA00022475"/>
    </source>
</evidence>
<evidence type="ECO:0000256" key="1">
    <source>
        <dbReference type="ARBA" id="ARBA00004651"/>
    </source>
</evidence>
<dbReference type="Gene3D" id="1.20.1560.10">
    <property type="entry name" value="ABC transporter type 1, transmembrane domain"/>
    <property type="match status" value="1"/>
</dbReference>
<dbReference type="PANTHER" id="PTHR24221:SF654">
    <property type="entry name" value="ATP-BINDING CASSETTE SUB-FAMILY B MEMBER 6"/>
    <property type="match status" value="1"/>
</dbReference>
<dbReference type="GO" id="GO:0005886">
    <property type="term" value="C:plasma membrane"/>
    <property type="evidence" value="ECO:0007669"/>
    <property type="project" value="UniProtKB-SubCell"/>
</dbReference>
<evidence type="ECO:0000259" key="11">
    <source>
        <dbReference type="PROSITE" id="PS50929"/>
    </source>
</evidence>
<evidence type="ECO:0000256" key="6">
    <source>
        <dbReference type="ARBA" id="ARBA00022840"/>
    </source>
</evidence>
<evidence type="ECO:0000313" key="13">
    <source>
        <dbReference type="Proteomes" id="UP000251075"/>
    </source>
</evidence>
<feature type="transmembrane region" description="Helical" evidence="9">
    <location>
        <begin position="175"/>
        <end position="196"/>
    </location>
</feature>
<keyword evidence="5" id="KW-0547">Nucleotide-binding</keyword>
<dbReference type="InterPro" id="IPR027417">
    <property type="entry name" value="P-loop_NTPase"/>
</dbReference>
<dbReference type="InterPro" id="IPR036640">
    <property type="entry name" value="ABC1_TM_sf"/>
</dbReference>
<keyword evidence="6" id="KW-0067">ATP-binding</keyword>
<dbReference type="InterPro" id="IPR003439">
    <property type="entry name" value="ABC_transporter-like_ATP-bd"/>
</dbReference>
<keyword evidence="3" id="KW-1003">Cell membrane</keyword>
<dbReference type="InterPro" id="IPR003593">
    <property type="entry name" value="AAA+_ATPase"/>
</dbReference>
<dbReference type="OrthoDB" id="5288404at2"/>
<comment type="subcellular location">
    <subcellularLocation>
        <location evidence="1">Cell membrane</location>
        <topology evidence="1">Multi-pass membrane protein</topology>
    </subcellularLocation>
</comment>
<dbReference type="InterPro" id="IPR011527">
    <property type="entry name" value="ABC1_TM_dom"/>
</dbReference>
<evidence type="ECO:0000256" key="5">
    <source>
        <dbReference type="ARBA" id="ARBA00022741"/>
    </source>
</evidence>
<dbReference type="Proteomes" id="UP000251075">
    <property type="component" value="Unassembled WGS sequence"/>
</dbReference>
<feature type="domain" description="ABC transporter" evidence="10">
    <location>
        <begin position="355"/>
        <end position="589"/>
    </location>
</feature>
<dbReference type="SUPFAM" id="SSF52540">
    <property type="entry name" value="P-loop containing nucleoside triphosphate hydrolases"/>
    <property type="match status" value="1"/>
</dbReference>
<keyword evidence="2" id="KW-0813">Transport</keyword>
<feature type="transmembrane region" description="Helical" evidence="9">
    <location>
        <begin position="260"/>
        <end position="278"/>
    </location>
</feature>
<proteinExistence type="predicted"/>
<evidence type="ECO:0008006" key="14">
    <source>
        <dbReference type="Google" id="ProtNLM"/>
    </source>
</evidence>
<dbReference type="SMART" id="SM00382">
    <property type="entry name" value="AAA"/>
    <property type="match status" value="1"/>
</dbReference>
<accession>A0A364P322</accession>
<dbReference type="EMBL" id="PGTO01000001">
    <property type="protein sequence ID" value="RAU23567.1"/>
    <property type="molecule type" value="Genomic_DNA"/>
</dbReference>
<dbReference type="Pfam" id="PF00005">
    <property type="entry name" value="ABC_tran"/>
    <property type="match status" value="1"/>
</dbReference>
<keyword evidence="13" id="KW-1185">Reference proteome</keyword>
<keyword evidence="8 9" id="KW-0472">Membrane</keyword>
<sequence length="589" mass="63332">MLRTLTKLTSLLAPTDRIRVLLLLLPMAIAAVLELLGIGLLFGALQVAFGGLPPGGVATAWIGELARVVDVNVFMLGVGAFFLVKNAVLLLLTWLTNSISAHLIARFQAEFFGNYLRLPYTSYLETNTASFIQNLQIGTPQALDTVRVVLSTVLEVLLAGVTVALLLAVEPVLSLAGGAVLLTIGIGFQTVAGPMFRRWGQRSYEHELRFLTLAKESFAAIRDVQLAHCQDYLSTVYARDTHANARYYSLSNTNHTTARILLESGLVLGILAMVMMVSRDAASAGGAVATAGLFGIAAMRLLPSANRILNNLTEIRRRDEVIGRVHADLEAARTAVRTADQAVDQTGDAPVGGKIEILGLRFRYGAAESDALDGIDLTIAEGEAVGIVGASGSGKSTLVDVVMGLLSPSVGSIRVGGVDVLRRRRAWQSRIGYVPQRIQLLDDSLRRNIAFGLPDEAIDDRQVRSALALAQLDDVVSRLPLGLDTPMGEHGARLSGGQRQRVGIARALYRDPDVLVFDEATSALDNETEREVIDAIRSFKGRKTILIIAHRLTTVRDCDRVLLMRQGAIADTGTLAQLADRHPELAGAT</sequence>
<dbReference type="PROSITE" id="PS50929">
    <property type="entry name" value="ABC_TM1F"/>
    <property type="match status" value="1"/>
</dbReference>
<dbReference type="PANTHER" id="PTHR24221">
    <property type="entry name" value="ATP-BINDING CASSETTE SUB-FAMILY B"/>
    <property type="match status" value="1"/>
</dbReference>
<evidence type="ECO:0000256" key="4">
    <source>
        <dbReference type="ARBA" id="ARBA00022692"/>
    </source>
</evidence>
<evidence type="ECO:0000259" key="10">
    <source>
        <dbReference type="PROSITE" id="PS50893"/>
    </source>
</evidence>
<organism evidence="12 13">
    <name type="scientific">Paramagnetospirillum kuznetsovii</name>
    <dbReference type="NCBI Taxonomy" id="2053833"/>
    <lineage>
        <taxon>Bacteria</taxon>
        <taxon>Pseudomonadati</taxon>
        <taxon>Pseudomonadota</taxon>
        <taxon>Alphaproteobacteria</taxon>
        <taxon>Rhodospirillales</taxon>
        <taxon>Magnetospirillaceae</taxon>
        <taxon>Paramagnetospirillum</taxon>
    </lineage>
</organism>
<dbReference type="InterPro" id="IPR017871">
    <property type="entry name" value="ABC_transporter-like_CS"/>
</dbReference>
<evidence type="ECO:0000256" key="9">
    <source>
        <dbReference type="SAM" id="Phobius"/>
    </source>
</evidence>
<dbReference type="Gene3D" id="3.40.50.300">
    <property type="entry name" value="P-loop containing nucleotide triphosphate hydrolases"/>
    <property type="match status" value="1"/>
</dbReference>
<dbReference type="GO" id="GO:0005524">
    <property type="term" value="F:ATP binding"/>
    <property type="evidence" value="ECO:0007669"/>
    <property type="project" value="UniProtKB-KW"/>
</dbReference>
<dbReference type="AlphaFoldDB" id="A0A364P322"/>
<dbReference type="InterPro" id="IPR039421">
    <property type="entry name" value="Type_1_exporter"/>
</dbReference>
<comment type="caution">
    <text evidence="12">The sequence shown here is derived from an EMBL/GenBank/DDBJ whole genome shotgun (WGS) entry which is preliminary data.</text>
</comment>
<dbReference type="FunFam" id="3.40.50.300:FF:000299">
    <property type="entry name" value="ABC transporter ATP-binding protein/permease"/>
    <property type="match status" value="1"/>
</dbReference>
<dbReference type="SUPFAM" id="SSF90123">
    <property type="entry name" value="ABC transporter transmembrane region"/>
    <property type="match status" value="1"/>
</dbReference>
<dbReference type="RefSeq" id="WP_112141798.1">
    <property type="nucleotide sequence ID" value="NZ_PGTO01000001.1"/>
</dbReference>
<dbReference type="PROSITE" id="PS50893">
    <property type="entry name" value="ABC_TRANSPORTER_2"/>
    <property type="match status" value="1"/>
</dbReference>
<reference evidence="12 13" key="1">
    <citation type="submission" date="2017-11" db="EMBL/GenBank/DDBJ databases">
        <title>Draft genome sequence of magnetotactic bacterium Magnetospirillum kuznetsovii LBB-42.</title>
        <authorList>
            <person name="Grouzdev D.S."/>
            <person name="Rysina M.S."/>
            <person name="Baslerov R.V."/>
            <person name="Koziaeva V."/>
        </authorList>
    </citation>
    <scope>NUCLEOTIDE SEQUENCE [LARGE SCALE GENOMIC DNA]</scope>
    <source>
        <strain evidence="12 13">LBB-42</strain>
    </source>
</reference>
<feature type="domain" description="ABC transmembrane type-1" evidence="11">
    <location>
        <begin position="38"/>
        <end position="317"/>
    </location>
</feature>
<evidence type="ECO:0000256" key="8">
    <source>
        <dbReference type="ARBA" id="ARBA00023136"/>
    </source>
</evidence>